<dbReference type="GO" id="GO:0004630">
    <property type="term" value="F:phospholipase D activity"/>
    <property type="evidence" value="ECO:0007669"/>
    <property type="project" value="UniProtKB-EC"/>
</dbReference>
<keyword evidence="8" id="KW-0732">Signal</keyword>
<comment type="similarity">
    <text evidence="2">Belongs to the phospholipase D family.</text>
</comment>
<dbReference type="SUPFAM" id="SSF56024">
    <property type="entry name" value="Phospholipase D/nuclease"/>
    <property type="match status" value="2"/>
</dbReference>
<evidence type="ECO:0000256" key="4">
    <source>
        <dbReference type="ARBA" id="ARBA00022801"/>
    </source>
</evidence>
<dbReference type="EC" id="3.1.4.4" evidence="3"/>
<dbReference type="EMBL" id="CP038436">
    <property type="protein sequence ID" value="QBX56358.1"/>
    <property type="molecule type" value="Genomic_DNA"/>
</dbReference>
<evidence type="ECO:0000256" key="7">
    <source>
        <dbReference type="SAM" id="MobiDB-lite"/>
    </source>
</evidence>
<gene>
    <name evidence="10" type="ORF">EXE58_13370</name>
</gene>
<dbReference type="KEGG" id="nsn:EXE58_13370"/>
<dbReference type="Gene3D" id="3.30.870.10">
    <property type="entry name" value="Endonuclease Chain A"/>
    <property type="match status" value="2"/>
</dbReference>
<dbReference type="PANTHER" id="PTHR43856:SF1">
    <property type="entry name" value="MITOCHONDRIAL CARDIOLIPIN HYDROLASE"/>
    <property type="match status" value="1"/>
</dbReference>
<evidence type="ECO:0000313" key="10">
    <source>
        <dbReference type="EMBL" id="QBX56358.1"/>
    </source>
</evidence>
<evidence type="ECO:0000256" key="5">
    <source>
        <dbReference type="ARBA" id="ARBA00022963"/>
    </source>
</evidence>
<name>A0A4P7IGI5_9ACTN</name>
<feature type="domain" description="Phospholipase D-like" evidence="9">
    <location>
        <begin position="89"/>
        <end position="220"/>
    </location>
</feature>
<evidence type="ECO:0000256" key="6">
    <source>
        <dbReference type="ARBA" id="ARBA00023098"/>
    </source>
</evidence>
<organism evidence="10 11">
    <name type="scientific">Nocardioides seonyuensis</name>
    <dbReference type="NCBI Taxonomy" id="2518371"/>
    <lineage>
        <taxon>Bacteria</taxon>
        <taxon>Bacillati</taxon>
        <taxon>Actinomycetota</taxon>
        <taxon>Actinomycetes</taxon>
        <taxon>Propionibacteriales</taxon>
        <taxon>Nocardioidaceae</taxon>
        <taxon>Nocardioides</taxon>
    </lineage>
</organism>
<dbReference type="OrthoDB" id="3740959at2"/>
<dbReference type="RefSeq" id="WP_135268348.1">
    <property type="nucleotide sequence ID" value="NZ_CP038436.1"/>
</dbReference>
<sequence length="471" mass="53605">MRTRFVALLAVPAVVGALLAPASAGVPAAAVPAASVAQPSSVDLAARTKPNKKWRVRKSARFNNPMIESQRYTIERHILRAVRNSPKGSQITISAYSMDRPAFARELIAAYRRGVQVQVLLNDHLVPSAQVDVQRVIGANTKKRNFLKRCTSGCRADQNEYNNLHSKFYLFSKTGNRRHVVMLGSHNMTQNAVKWQWNDLYTIPGDKTLYREFRTLFNDMRPDWDKRRPSYTFCENGRSCALGDQQKYHTTVFPRYTTPSRDSILDILNNIQCTYVDPATGKERRTKLRLSMHTMRGARGNYLADKLRALYAAGCNLKVNYGLMGFHTKNHLGAPTARGRVPLRSTGFSLKEDSETTGLPEAIERYTHHKYFVLRGSYKGNVYANMVWTGSTNWASLGTPQDEILFSLHGRKWTKAYLKNFQLMWQKPYSRDAYTTTYQSWRLVNGRMVGQNPMTTIEPDGMRPGSTWEND</sequence>
<dbReference type="Pfam" id="PF13091">
    <property type="entry name" value="PLDc_2"/>
    <property type="match status" value="1"/>
</dbReference>
<reference evidence="10 11" key="1">
    <citation type="submission" date="2019-03" db="EMBL/GenBank/DDBJ databases">
        <title>Three New Species of Nocardioides, Nocardioides euryhalodurans sp. nov., Nocardioides seonyuensis sp. nov. and Nocardioides eburneoflavus sp. nov. Iolated from Soil.</title>
        <authorList>
            <person name="Roh S.G."/>
            <person name="Lee C."/>
            <person name="Kim M.-K."/>
            <person name="Kim S.B."/>
        </authorList>
    </citation>
    <scope>NUCLEOTIDE SEQUENCE [LARGE SCALE GENOMIC DNA]</scope>
    <source>
        <strain evidence="10 11">MMS17-SY207-3</strain>
    </source>
</reference>
<feature type="region of interest" description="Disordered" evidence="7">
    <location>
        <begin position="452"/>
        <end position="471"/>
    </location>
</feature>
<accession>A0A4P7IGI5</accession>
<feature type="signal peptide" evidence="8">
    <location>
        <begin position="1"/>
        <end position="24"/>
    </location>
</feature>
<evidence type="ECO:0000259" key="9">
    <source>
        <dbReference type="Pfam" id="PF13091"/>
    </source>
</evidence>
<protein>
    <recommendedName>
        <fullName evidence="3">phospholipase D</fullName>
        <ecNumber evidence="3">3.1.4.4</ecNumber>
    </recommendedName>
</protein>
<dbReference type="GO" id="GO:0016042">
    <property type="term" value="P:lipid catabolic process"/>
    <property type="evidence" value="ECO:0007669"/>
    <property type="project" value="UniProtKB-KW"/>
</dbReference>
<keyword evidence="11" id="KW-1185">Reference proteome</keyword>
<keyword evidence="4" id="KW-0378">Hydrolase</keyword>
<feature type="chain" id="PRO_5038820877" description="phospholipase D" evidence="8">
    <location>
        <begin position="25"/>
        <end position="471"/>
    </location>
</feature>
<dbReference type="InterPro" id="IPR025202">
    <property type="entry name" value="PLD-like_dom"/>
</dbReference>
<dbReference type="Proteomes" id="UP000294853">
    <property type="component" value="Chromosome"/>
</dbReference>
<dbReference type="AlphaFoldDB" id="A0A4P7IGI5"/>
<evidence type="ECO:0000256" key="2">
    <source>
        <dbReference type="ARBA" id="ARBA00008664"/>
    </source>
</evidence>
<dbReference type="InterPro" id="IPR051406">
    <property type="entry name" value="PLD_domain"/>
</dbReference>
<dbReference type="PANTHER" id="PTHR43856">
    <property type="entry name" value="CARDIOLIPIN HYDROLASE"/>
    <property type="match status" value="1"/>
</dbReference>
<evidence type="ECO:0000313" key="11">
    <source>
        <dbReference type="Proteomes" id="UP000294853"/>
    </source>
</evidence>
<dbReference type="GO" id="GO:0016891">
    <property type="term" value="F:RNA endonuclease activity producing 5'-phosphomonoesters, hydrolytic mechanism"/>
    <property type="evidence" value="ECO:0007669"/>
    <property type="project" value="TreeGrafter"/>
</dbReference>
<evidence type="ECO:0000256" key="1">
    <source>
        <dbReference type="ARBA" id="ARBA00000798"/>
    </source>
</evidence>
<keyword evidence="5" id="KW-0442">Lipid degradation</keyword>
<keyword evidence="6" id="KW-0443">Lipid metabolism</keyword>
<evidence type="ECO:0000256" key="3">
    <source>
        <dbReference type="ARBA" id="ARBA00012027"/>
    </source>
</evidence>
<evidence type="ECO:0000256" key="8">
    <source>
        <dbReference type="SAM" id="SignalP"/>
    </source>
</evidence>
<comment type="catalytic activity">
    <reaction evidence="1">
        <text>a 1,2-diacyl-sn-glycero-3-phosphocholine + H2O = a 1,2-diacyl-sn-glycero-3-phosphate + choline + H(+)</text>
        <dbReference type="Rhea" id="RHEA:14445"/>
        <dbReference type="ChEBI" id="CHEBI:15354"/>
        <dbReference type="ChEBI" id="CHEBI:15377"/>
        <dbReference type="ChEBI" id="CHEBI:15378"/>
        <dbReference type="ChEBI" id="CHEBI:57643"/>
        <dbReference type="ChEBI" id="CHEBI:58608"/>
        <dbReference type="EC" id="3.1.4.4"/>
    </reaction>
</comment>
<proteinExistence type="inferred from homology"/>